<dbReference type="InterPro" id="IPR005338">
    <property type="entry name" value="Anhydro_N_Ac-Mur_kinase"/>
</dbReference>
<gene>
    <name evidence="1" type="ORF">LTR16_006555</name>
</gene>
<dbReference type="EMBL" id="JAVRRA010017658">
    <property type="protein sequence ID" value="KAK5197625.1"/>
    <property type="molecule type" value="Genomic_DNA"/>
</dbReference>
<organism evidence="1 2">
    <name type="scientific">Cryomyces antarcticus</name>
    <dbReference type="NCBI Taxonomy" id="329879"/>
    <lineage>
        <taxon>Eukaryota</taxon>
        <taxon>Fungi</taxon>
        <taxon>Dikarya</taxon>
        <taxon>Ascomycota</taxon>
        <taxon>Pezizomycotina</taxon>
        <taxon>Dothideomycetes</taxon>
        <taxon>Dothideomycetes incertae sedis</taxon>
        <taxon>Cryomyces</taxon>
    </lineage>
</organism>
<accession>A0ABR0LLL2</accession>
<sequence length="116" mass="12845">MGGAGSYNPSTVNYLKPQMPHTHIVHIDEIGIPGGVKEALGSALLIVECLIGRPLIVPWRTESDRPGLVGQIQPSTNMHHMRGRVCKFWGDHLEEKIECVTKMEIIPNPKFQRPAA</sequence>
<comment type="caution">
    <text evidence="1">The sequence shown here is derived from an EMBL/GenBank/DDBJ whole genome shotgun (WGS) entry which is preliminary data.</text>
</comment>
<proteinExistence type="predicted"/>
<protein>
    <submittedName>
        <fullName evidence="1">Uncharacterized protein</fullName>
    </submittedName>
</protein>
<name>A0ABR0LLL2_9PEZI</name>
<keyword evidence="2" id="KW-1185">Reference proteome</keyword>
<dbReference type="Proteomes" id="UP001357485">
    <property type="component" value="Unassembled WGS sequence"/>
</dbReference>
<dbReference type="PANTHER" id="PTHR30605:SF2">
    <property type="entry name" value="UPF0075 DOMAIN-CONTAINING PROTEIN"/>
    <property type="match status" value="1"/>
</dbReference>
<dbReference type="PANTHER" id="PTHR30605">
    <property type="entry name" value="ANHYDRO-N-ACETYLMURAMIC ACID KINASE"/>
    <property type="match status" value="1"/>
</dbReference>
<reference evidence="1 2" key="1">
    <citation type="submission" date="2023-08" db="EMBL/GenBank/DDBJ databases">
        <title>Black Yeasts Isolated from many extreme environments.</title>
        <authorList>
            <person name="Coleine C."/>
            <person name="Stajich J.E."/>
            <person name="Selbmann L."/>
        </authorList>
    </citation>
    <scope>NUCLEOTIDE SEQUENCE [LARGE SCALE GENOMIC DNA]</scope>
    <source>
        <strain evidence="1 2">CCFEE 536</strain>
    </source>
</reference>
<evidence type="ECO:0000313" key="2">
    <source>
        <dbReference type="Proteomes" id="UP001357485"/>
    </source>
</evidence>
<evidence type="ECO:0000313" key="1">
    <source>
        <dbReference type="EMBL" id="KAK5197625.1"/>
    </source>
</evidence>